<accession>A0A1G8MD25</accession>
<gene>
    <name evidence="1" type="ORF">SAMN04488693_11736</name>
</gene>
<name>A0A1G8MD25_9MICC</name>
<evidence type="ECO:0000313" key="2">
    <source>
        <dbReference type="Proteomes" id="UP000199258"/>
    </source>
</evidence>
<dbReference type="EMBL" id="FNDT01000017">
    <property type="protein sequence ID" value="SDI65792.1"/>
    <property type="molecule type" value="Genomic_DNA"/>
</dbReference>
<protein>
    <submittedName>
        <fullName evidence="1">Uncharacterized protein</fullName>
    </submittedName>
</protein>
<proteinExistence type="predicted"/>
<keyword evidence="2" id="KW-1185">Reference proteome</keyword>
<evidence type="ECO:0000313" key="1">
    <source>
        <dbReference type="EMBL" id="SDI65792.1"/>
    </source>
</evidence>
<sequence>MGFRRPGVMRLSHLLFSLAAHGPPNPFRGLLAMSPGVRTLARALSRIVETQFHGMGVR</sequence>
<dbReference type="AlphaFoldDB" id="A0A1G8MD25"/>
<dbReference type="Proteomes" id="UP000199258">
    <property type="component" value="Unassembled WGS sequence"/>
</dbReference>
<dbReference type="STRING" id="335973.SAMN04488693_11736"/>
<organism evidence="1 2">
    <name type="scientific">Arthrobacter subterraneus</name>
    <dbReference type="NCBI Taxonomy" id="335973"/>
    <lineage>
        <taxon>Bacteria</taxon>
        <taxon>Bacillati</taxon>
        <taxon>Actinomycetota</taxon>
        <taxon>Actinomycetes</taxon>
        <taxon>Micrococcales</taxon>
        <taxon>Micrococcaceae</taxon>
        <taxon>Arthrobacter</taxon>
    </lineage>
</organism>
<reference evidence="1 2" key="1">
    <citation type="submission" date="2016-10" db="EMBL/GenBank/DDBJ databases">
        <authorList>
            <person name="de Groot N.N."/>
        </authorList>
    </citation>
    <scope>NUCLEOTIDE SEQUENCE [LARGE SCALE GENOMIC DNA]</scope>
    <source>
        <strain evidence="1 2">NP_1H</strain>
    </source>
</reference>